<dbReference type="SMART" id="SM00855">
    <property type="entry name" value="PGAM"/>
    <property type="match status" value="1"/>
</dbReference>
<dbReference type="GO" id="GO:0016787">
    <property type="term" value="F:hydrolase activity"/>
    <property type="evidence" value="ECO:0007669"/>
    <property type="project" value="UniProtKB-KW"/>
</dbReference>
<accession>B1ZN64</accession>
<dbReference type="CDD" id="cd07067">
    <property type="entry name" value="HP_PGM_like"/>
    <property type="match status" value="1"/>
</dbReference>
<dbReference type="InterPro" id="IPR051021">
    <property type="entry name" value="Mito_Ser/Thr_phosphatase"/>
</dbReference>
<dbReference type="SUPFAM" id="SSF53254">
    <property type="entry name" value="Phosphoglycerate mutase-like"/>
    <property type="match status" value="1"/>
</dbReference>
<dbReference type="PANTHER" id="PTHR20935:SF0">
    <property type="entry name" value="SERINE_THREONINE-PROTEIN PHOSPHATASE PGAM5, MITOCHONDRIAL"/>
    <property type="match status" value="1"/>
</dbReference>
<dbReference type="RefSeq" id="WP_012372971.1">
    <property type="nucleotide sequence ID" value="NC_010571.1"/>
</dbReference>
<keyword evidence="3" id="KW-1185">Reference proteome</keyword>
<keyword evidence="1" id="KW-0378">Hydrolase</keyword>
<dbReference type="Gene3D" id="3.40.50.1240">
    <property type="entry name" value="Phosphoglycerate mutase-like"/>
    <property type="match status" value="1"/>
</dbReference>
<organism evidence="2 3">
    <name type="scientific">Opitutus terrae (strain DSM 11246 / JCM 15787 / PB90-1)</name>
    <dbReference type="NCBI Taxonomy" id="452637"/>
    <lineage>
        <taxon>Bacteria</taxon>
        <taxon>Pseudomonadati</taxon>
        <taxon>Verrucomicrobiota</taxon>
        <taxon>Opitutia</taxon>
        <taxon>Opitutales</taxon>
        <taxon>Opitutaceae</taxon>
        <taxon>Opitutus</taxon>
    </lineage>
</organism>
<dbReference type="AlphaFoldDB" id="B1ZN64"/>
<dbReference type="HOGENOM" id="CLU_084603_3_1_0"/>
<dbReference type="InterPro" id="IPR013078">
    <property type="entry name" value="His_Pase_superF_clade-1"/>
</dbReference>
<dbReference type="InterPro" id="IPR029033">
    <property type="entry name" value="His_PPase_superfam"/>
</dbReference>
<protein>
    <submittedName>
        <fullName evidence="2">Phosphohistidine phosphatase, SixA</fullName>
    </submittedName>
</protein>
<dbReference type="Proteomes" id="UP000007013">
    <property type="component" value="Chromosome"/>
</dbReference>
<name>B1ZN64_OPITP</name>
<reference evidence="2 3" key="1">
    <citation type="journal article" date="2011" name="J. Bacteriol.">
        <title>Genome sequence of the verrucomicrobium Opitutus terrae PB90-1, an abundant inhabitant of rice paddy soil ecosystems.</title>
        <authorList>
            <person name="van Passel M.W."/>
            <person name="Kant R."/>
            <person name="Palva A."/>
            <person name="Copeland A."/>
            <person name="Lucas S."/>
            <person name="Lapidus A."/>
            <person name="Glavina del Rio T."/>
            <person name="Pitluck S."/>
            <person name="Goltsman E."/>
            <person name="Clum A."/>
            <person name="Sun H."/>
            <person name="Schmutz J."/>
            <person name="Larimer F.W."/>
            <person name="Land M.L."/>
            <person name="Hauser L."/>
            <person name="Kyrpides N."/>
            <person name="Mikhailova N."/>
            <person name="Richardson P.P."/>
            <person name="Janssen P.H."/>
            <person name="de Vos W.M."/>
            <person name="Smidt H."/>
        </authorList>
    </citation>
    <scope>NUCLEOTIDE SEQUENCE [LARGE SCALE GENOMIC DNA]</scope>
    <source>
        <strain evidence="3">DSM 11246 / JCM 15787 / PB90-1</strain>
    </source>
</reference>
<dbReference type="PANTHER" id="PTHR20935">
    <property type="entry name" value="PHOSPHOGLYCERATE MUTASE-RELATED"/>
    <property type="match status" value="1"/>
</dbReference>
<dbReference type="STRING" id="452637.Oter_0142"/>
<proteinExistence type="predicted"/>
<dbReference type="Pfam" id="PF00300">
    <property type="entry name" value="His_Phos_1"/>
    <property type="match status" value="1"/>
</dbReference>
<evidence type="ECO:0000256" key="1">
    <source>
        <dbReference type="ARBA" id="ARBA00022801"/>
    </source>
</evidence>
<gene>
    <name evidence="2" type="ordered locus">Oter_0142</name>
</gene>
<sequence length="155" mass="17102">MHLFLVRHAHALEAHENGARPLSPRGREQVRALAAFLKRTHALQTAADVWHSGLARAEETAELLVKELGMQATVVEIDGLRGDDDPGLVAAHLRHRRAPLLLVGHEPHLGLLASLLVAGEARPSRFVLKKSGMIALERNEGVWRVRWQLSPELLG</sequence>
<dbReference type="KEGG" id="ote:Oter_0142"/>
<evidence type="ECO:0000313" key="2">
    <source>
        <dbReference type="EMBL" id="ACB73433.1"/>
    </source>
</evidence>
<dbReference type="OrthoDB" id="194934at2"/>
<evidence type="ECO:0000313" key="3">
    <source>
        <dbReference type="Proteomes" id="UP000007013"/>
    </source>
</evidence>
<dbReference type="EMBL" id="CP001032">
    <property type="protein sequence ID" value="ACB73433.1"/>
    <property type="molecule type" value="Genomic_DNA"/>
</dbReference>
<dbReference type="eggNOG" id="COG2062">
    <property type="taxonomic scope" value="Bacteria"/>
</dbReference>